<evidence type="ECO:0000256" key="6">
    <source>
        <dbReference type="ARBA" id="ARBA00023004"/>
    </source>
</evidence>
<keyword evidence="11" id="KW-1185">Reference proteome</keyword>
<accession>A0A1I4CZJ5</accession>
<dbReference type="GO" id="GO:0051537">
    <property type="term" value="F:2 iron, 2 sulfur cluster binding"/>
    <property type="evidence" value="ECO:0007669"/>
    <property type="project" value="UniProtKB-KW"/>
</dbReference>
<evidence type="ECO:0000259" key="9">
    <source>
        <dbReference type="PROSITE" id="PS51085"/>
    </source>
</evidence>
<dbReference type="PANTHER" id="PTHR43112">
    <property type="entry name" value="FERREDOXIN"/>
    <property type="match status" value="1"/>
</dbReference>
<dbReference type="Proteomes" id="UP000199607">
    <property type="component" value="Unassembled WGS sequence"/>
</dbReference>
<dbReference type="InterPro" id="IPR012675">
    <property type="entry name" value="Beta-grasp_dom_sf"/>
</dbReference>
<reference evidence="11" key="1">
    <citation type="submission" date="2016-10" db="EMBL/GenBank/DDBJ databases">
        <authorList>
            <person name="Varghese N."/>
            <person name="Submissions S."/>
        </authorList>
    </citation>
    <scope>NUCLEOTIDE SEQUENCE [LARGE SCALE GENOMIC DNA]</scope>
    <source>
        <strain evidence="11">CGMCC 1.7738</strain>
    </source>
</reference>
<dbReference type="SUPFAM" id="SSF54292">
    <property type="entry name" value="2Fe-2S ferredoxin-like"/>
    <property type="match status" value="1"/>
</dbReference>
<feature type="domain" description="2Fe-2S ferredoxin-type" evidence="9">
    <location>
        <begin position="5"/>
        <end position="97"/>
    </location>
</feature>
<evidence type="ECO:0000313" key="10">
    <source>
        <dbReference type="EMBL" id="SFK85366.1"/>
    </source>
</evidence>
<proteinExistence type="inferred from homology"/>
<name>A0A1I4CZJ5_9EURY</name>
<dbReference type="InterPro" id="IPR006058">
    <property type="entry name" value="2Fe2S_fd_BS"/>
</dbReference>
<keyword evidence="4" id="KW-0479">Metal-binding</keyword>
<dbReference type="EMBL" id="FOTC01000001">
    <property type="protein sequence ID" value="SFK85366.1"/>
    <property type="molecule type" value="Genomic_DNA"/>
</dbReference>
<comment type="cofactor">
    <cofactor evidence="8">
        <name>[2Fe-2S] cluster</name>
        <dbReference type="ChEBI" id="CHEBI:190135"/>
    </cofactor>
</comment>
<dbReference type="AlphaFoldDB" id="A0A1I4CZJ5"/>
<dbReference type="STRING" id="553466.SAMN04487950_1442"/>
<dbReference type="CDD" id="cd00207">
    <property type="entry name" value="fer2"/>
    <property type="match status" value="1"/>
</dbReference>
<dbReference type="RefSeq" id="WP_089867566.1">
    <property type="nucleotide sequence ID" value="NZ_FOTC01000001.1"/>
</dbReference>
<dbReference type="InterPro" id="IPR001041">
    <property type="entry name" value="2Fe-2S_ferredoxin-type"/>
</dbReference>
<dbReference type="PANTHER" id="PTHR43112:SF3">
    <property type="entry name" value="FERREDOXIN-2, CHLOROPLASTIC"/>
    <property type="match status" value="1"/>
</dbReference>
<evidence type="ECO:0000256" key="3">
    <source>
        <dbReference type="ARBA" id="ARBA00022714"/>
    </source>
</evidence>
<evidence type="ECO:0000256" key="4">
    <source>
        <dbReference type="ARBA" id="ARBA00022723"/>
    </source>
</evidence>
<sequence length="107" mass="11769">MSERYELTLEWDVGRVETVRAKSDQTVVVAALDGGVQLPVGCLTGACATCTGELLSGELHHRRPPRSLKPRHVDAGYVLLCIAEPRSDCRIRVGSKVQSELVENPWK</sequence>
<dbReference type="GO" id="GO:0046872">
    <property type="term" value="F:metal ion binding"/>
    <property type="evidence" value="ECO:0007669"/>
    <property type="project" value="UniProtKB-KW"/>
</dbReference>
<dbReference type="PROSITE" id="PS51085">
    <property type="entry name" value="2FE2S_FER_2"/>
    <property type="match status" value="1"/>
</dbReference>
<dbReference type="InterPro" id="IPR036010">
    <property type="entry name" value="2Fe-2S_ferredoxin-like_sf"/>
</dbReference>
<evidence type="ECO:0000256" key="2">
    <source>
        <dbReference type="ARBA" id="ARBA00022448"/>
    </source>
</evidence>
<evidence type="ECO:0000256" key="5">
    <source>
        <dbReference type="ARBA" id="ARBA00022982"/>
    </source>
</evidence>
<dbReference type="Pfam" id="PF00111">
    <property type="entry name" value="Fer2"/>
    <property type="match status" value="1"/>
</dbReference>
<keyword evidence="6" id="KW-0408">Iron</keyword>
<dbReference type="Gene3D" id="3.10.20.30">
    <property type="match status" value="1"/>
</dbReference>
<keyword evidence="2" id="KW-0813">Transport</keyword>
<keyword evidence="3" id="KW-0001">2Fe-2S</keyword>
<comment type="similarity">
    <text evidence="1">Belongs to the 2Fe2S plant-type ferredoxin family.</text>
</comment>
<organism evidence="10 11">
    <name type="scientific">Halogranum rubrum</name>
    <dbReference type="NCBI Taxonomy" id="553466"/>
    <lineage>
        <taxon>Archaea</taxon>
        <taxon>Methanobacteriati</taxon>
        <taxon>Methanobacteriota</taxon>
        <taxon>Stenosarchaea group</taxon>
        <taxon>Halobacteria</taxon>
        <taxon>Halobacteriales</taxon>
        <taxon>Haloferacaceae</taxon>
    </lineage>
</organism>
<keyword evidence="5" id="KW-0249">Electron transport</keyword>
<gene>
    <name evidence="10" type="ORF">SAMN04487950_1442</name>
</gene>
<keyword evidence="7" id="KW-0411">Iron-sulfur</keyword>
<evidence type="ECO:0000256" key="1">
    <source>
        <dbReference type="ARBA" id="ARBA00007874"/>
    </source>
</evidence>
<evidence type="ECO:0000313" key="11">
    <source>
        <dbReference type="Proteomes" id="UP000199607"/>
    </source>
</evidence>
<dbReference type="PROSITE" id="PS00197">
    <property type="entry name" value="2FE2S_FER_1"/>
    <property type="match status" value="1"/>
</dbReference>
<evidence type="ECO:0000256" key="7">
    <source>
        <dbReference type="ARBA" id="ARBA00023014"/>
    </source>
</evidence>
<evidence type="ECO:0000256" key="8">
    <source>
        <dbReference type="ARBA" id="ARBA00034078"/>
    </source>
</evidence>
<protein>
    <submittedName>
        <fullName evidence="10">Ferredoxin</fullName>
    </submittedName>
</protein>